<protein>
    <submittedName>
        <fullName evidence="2">Phage tail tube protein</fullName>
    </submittedName>
</protein>
<dbReference type="InterPro" id="IPR013783">
    <property type="entry name" value="Ig-like_fold"/>
</dbReference>
<dbReference type="InterPro" id="IPR014756">
    <property type="entry name" value="Ig_E-set"/>
</dbReference>
<comment type="caution">
    <text evidence="2">The sequence shown here is derived from an EMBL/GenBank/DDBJ whole genome shotgun (WGS) entry which is preliminary data.</text>
</comment>
<dbReference type="SUPFAM" id="SSF81296">
    <property type="entry name" value="E set domains"/>
    <property type="match status" value="1"/>
</dbReference>
<feature type="domain" description="IPT/TIG" evidence="1">
    <location>
        <begin position="171"/>
        <end position="247"/>
    </location>
</feature>
<dbReference type="Pfam" id="PF01833">
    <property type="entry name" value="TIG"/>
    <property type="match status" value="1"/>
</dbReference>
<dbReference type="NCBIfam" id="NF047353">
    <property type="entry name" value="tube_lmo2291"/>
    <property type="match status" value="1"/>
</dbReference>
<evidence type="ECO:0000259" key="1">
    <source>
        <dbReference type="Pfam" id="PF01833"/>
    </source>
</evidence>
<evidence type="ECO:0000313" key="3">
    <source>
        <dbReference type="Proteomes" id="UP001597391"/>
    </source>
</evidence>
<proteinExistence type="predicted"/>
<name>A0ABW5XA55_9MICO</name>
<dbReference type="EMBL" id="JBHUOP010000001">
    <property type="protein sequence ID" value="MFD2839330.1"/>
    <property type="molecule type" value="Genomic_DNA"/>
</dbReference>
<dbReference type="InterPro" id="IPR002909">
    <property type="entry name" value="IPT_dom"/>
</dbReference>
<organism evidence="2 3">
    <name type="scientific">Populibacterium corticicola</name>
    <dbReference type="NCBI Taxonomy" id="1812826"/>
    <lineage>
        <taxon>Bacteria</taxon>
        <taxon>Bacillati</taxon>
        <taxon>Actinomycetota</taxon>
        <taxon>Actinomycetes</taxon>
        <taxon>Micrococcales</taxon>
        <taxon>Jonesiaceae</taxon>
        <taxon>Populibacterium</taxon>
    </lineage>
</organism>
<accession>A0ABW5XA55</accession>
<sequence>MTIMTVTTDLGLSYELDIDINLAGAGVRPEIWQQIRFTSAIAPAHAAVMADAQTYDDEGAQNQAKIGETGSVAFTIQAQRNPDGTFLPEVQAILDAAKPGTRGNAALVEVRYYDSNGADYAFQGVFSVDVARQTTGNQEIAGWSITLTSKGPIQVIENPVLSGGGTPAAAPIITSATPSGAGEGDQVKITGSGFTGVTAVTVDGDPVEQYLTVGDNVLVIILPEGDPGDVPIIVTNATGPSQPFDYTRTL</sequence>
<dbReference type="Gene3D" id="2.60.40.10">
    <property type="entry name" value="Immunoglobulins"/>
    <property type="match status" value="1"/>
</dbReference>
<gene>
    <name evidence="2" type="ORF">ACFSYH_01930</name>
</gene>
<keyword evidence="3" id="KW-1185">Reference proteome</keyword>
<evidence type="ECO:0000313" key="2">
    <source>
        <dbReference type="EMBL" id="MFD2839330.1"/>
    </source>
</evidence>
<dbReference type="Proteomes" id="UP001597391">
    <property type="component" value="Unassembled WGS sequence"/>
</dbReference>
<reference evidence="3" key="1">
    <citation type="journal article" date="2019" name="Int. J. Syst. Evol. Microbiol.">
        <title>The Global Catalogue of Microorganisms (GCM) 10K type strain sequencing project: providing services to taxonomists for standard genome sequencing and annotation.</title>
        <authorList>
            <consortium name="The Broad Institute Genomics Platform"/>
            <consortium name="The Broad Institute Genome Sequencing Center for Infectious Disease"/>
            <person name="Wu L."/>
            <person name="Ma J."/>
        </authorList>
    </citation>
    <scope>NUCLEOTIDE SEQUENCE [LARGE SCALE GENOMIC DNA]</scope>
    <source>
        <strain evidence="3">KCTC 33576</strain>
    </source>
</reference>